<sequence>MHAFFIFLLIGCLYDVTAPAPAPSGVHILDGLCLPKRTDRLLYRNRNDTHIYIAFDILKKGVVDVYSWKVLKSTKGTFISPEVIEETELAIDFRKRVNRDHIVGACGKRHQKTFKHRMVRKMEHCKEIHKRKGKYCKVKSVSGVYVTDGLLVLQQLFNIVNRRYLLFQQSFQRCETKPRLL</sequence>
<dbReference type="EMBL" id="CP111015">
    <property type="protein sequence ID" value="WAR02635.1"/>
    <property type="molecule type" value="Genomic_DNA"/>
</dbReference>
<accession>A0ABY7E113</accession>
<evidence type="ECO:0000256" key="1">
    <source>
        <dbReference type="SAM" id="SignalP"/>
    </source>
</evidence>
<evidence type="ECO:0000313" key="2">
    <source>
        <dbReference type="EMBL" id="WAR02635.1"/>
    </source>
</evidence>
<organism evidence="2 3">
    <name type="scientific">Mya arenaria</name>
    <name type="common">Soft-shell clam</name>
    <dbReference type="NCBI Taxonomy" id="6604"/>
    <lineage>
        <taxon>Eukaryota</taxon>
        <taxon>Metazoa</taxon>
        <taxon>Spiralia</taxon>
        <taxon>Lophotrochozoa</taxon>
        <taxon>Mollusca</taxon>
        <taxon>Bivalvia</taxon>
        <taxon>Autobranchia</taxon>
        <taxon>Heteroconchia</taxon>
        <taxon>Euheterodonta</taxon>
        <taxon>Imparidentia</taxon>
        <taxon>Neoheterodontei</taxon>
        <taxon>Myida</taxon>
        <taxon>Myoidea</taxon>
        <taxon>Myidae</taxon>
        <taxon>Mya</taxon>
    </lineage>
</organism>
<keyword evidence="1" id="KW-0732">Signal</keyword>
<keyword evidence="3" id="KW-1185">Reference proteome</keyword>
<evidence type="ECO:0000313" key="3">
    <source>
        <dbReference type="Proteomes" id="UP001164746"/>
    </source>
</evidence>
<feature type="chain" id="PRO_5046880411" evidence="1">
    <location>
        <begin position="20"/>
        <end position="181"/>
    </location>
</feature>
<dbReference type="Proteomes" id="UP001164746">
    <property type="component" value="Chromosome 4"/>
</dbReference>
<name>A0ABY7E113_MYAAR</name>
<gene>
    <name evidence="2" type="ORF">MAR_009193</name>
</gene>
<feature type="signal peptide" evidence="1">
    <location>
        <begin position="1"/>
        <end position="19"/>
    </location>
</feature>
<proteinExistence type="predicted"/>
<protein>
    <submittedName>
        <fullName evidence="2">Uncharacterized protein</fullName>
    </submittedName>
</protein>
<reference evidence="2" key="1">
    <citation type="submission" date="2022-11" db="EMBL/GenBank/DDBJ databases">
        <title>Centuries of genome instability and evolution in soft-shell clam transmissible cancer (bioRxiv).</title>
        <authorList>
            <person name="Hart S.F.M."/>
            <person name="Yonemitsu M.A."/>
            <person name="Giersch R.M."/>
            <person name="Beal B.F."/>
            <person name="Arriagada G."/>
            <person name="Davis B.W."/>
            <person name="Ostrander E.A."/>
            <person name="Goff S.P."/>
            <person name="Metzger M.J."/>
        </authorList>
    </citation>
    <scope>NUCLEOTIDE SEQUENCE</scope>
    <source>
        <strain evidence="2">MELC-2E11</strain>
        <tissue evidence="2">Siphon/mantle</tissue>
    </source>
</reference>